<accession>A0A7X0JSH1</accession>
<evidence type="ECO:0000256" key="4">
    <source>
        <dbReference type="ARBA" id="ARBA00023163"/>
    </source>
</evidence>
<dbReference type="InterPro" id="IPR050389">
    <property type="entry name" value="LysR-type_TF"/>
</dbReference>
<dbReference type="PRINTS" id="PR00039">
    <property type="entry name" value="HTHLYSR"/>
</dbReference>
<dbReference type="GO" id="GO:0003700">
    <property type="term" value="F:DNA-binding transcription factor activity"/>
    <property type="evidence" value="ECO:0007669"/>
    <property type="project" value="InterPro"/>
</dbReference>
<dbReference type="InterPro" id="IPR036390">
    <property type="entry name" value="WH_DNA-bd_sf"/>
</dbReference>
<keyword evidence="4" id="KW-0804">Transcription</keyword>
<dbReference type="Pfam" id="PF03466">
    <property type="entry name" value="LysR_substrate"/>
    <property type="match status" value="1"/>
</dbReference>
<evidence type="ECO:0000313" key="7">
    <source>
        <dbReference type="Proteomes" id="UP000528457"/>
    </source>
</evidence>
<dbReference type="SUPFAM" id="SSF53850">
    <property type="entry name" value="Periplasmic binding protein-like II"/>
    <property type="match status" value="1"/>
</dbReference>
<proteinExistence type="inferred from homology"/>
<dbReference type="InterPro" id="IPR037402">
    <property type="entry name" value="YidZ_PBP2"/>
</dbReference>
<dbReference type="FunCoup" id="A0A7X0JSH1">
    <property type="interactions" value="29"/>
</dbReference>
<name>A0A7X0JSH1_9GAMM</name>
<feature type="domain" description="HTH lysR-type" evidence="5">
    <location>
        <begin position="6"/>
        <end position="63"/>
    </location>
</feature>
<dbReference type="InterPro" id="IPR005119">
    <property type="entry name" value="LysR_subst-bd"/>
</dbReference>
<dbReference type="Pfam" id="PF00126">
    <property type="entry name" value="HTH_1"/>
    <property type="match status" value="1"/>
</dbReference>
<dbReference type="GO" id="GO:0003677">
    <property type="term" value="F:DNA binding"/>
    <property type="evidence" value="ECO:0007669"/>
    <property type="project" value="UniProtKB-KW"/>
</dbReference>
<dbReference type="RefSeq" id="WP_166848410.1">
    <property type="nucleotide sequence ID" value="NZ_JAAONY010000001.1"/>
</dbReference>
<dbReference type="EMBL" id="JACHHT010000001">
    <property type="protein sequence ID" value="MBB6521472.1"/>
    <property type="molecule type" value="Genomic_DNA"/>
</dbReference>
<evidence type="ECO:0000259" key="5">
    <source>
        <dbReference type="PROSITE" id="PS50931"/>
    </source>
</evidence>
<dbReference type="InParanoid" id="A0A7X0JSH1"/>
<dbReference type="InterPro" id="IPR036388">
    <property type="entry name" value="WH-like_DNA-bd_sf"/>
</dbReference>
<keyword evidence="2" id="KW-0805">Transcription regulation</keyword>
<reference evidence="6 7" key="1">
    <citation type="submission" date="2020-08" db="EMBL/GenBank/DDBJ databases">
        <title>Genomic Encyclopedia of Type Strains, Phase IV (KMG-IV): sequencing the most valuable type-strain genomes for metagenomic binning, comparative biology and taxonomic classification.</title>
        <authorList>
            <person name="Goeker M."/>
        </authorList>
    </citation>
    <scope>NUCLEOTIDE SEQUENCE [LARGE SCALE GENOMIC DNA]</scope>
    <source>
        <strain evidence="6 7">DSM 22368</strain>
    </source>
</reference>
<comment type="caution">
    <text evidence="6">The sequence shown here is derived from an EMBL/GenBank/DDBJ whole genome shotgun (WGS) entry which is preliminary data.</text>
</comment>
<dbReference type="PROSITE" id="PS50931">
    <property type="entry name" value="HTH_LYSR"/>
    <property type="match status" value="1"/>
</dbReference>
<sequence length="299" mass="33440">MSLRNIDLNLLVVLEALLEECHITRTAQRLNMSQPAVSRALGRLRQQFDDPLLLRSNEGYQLTPVARSLRLKLDTLMTGVEAFYDSGCYNPSSAEIEITIVTMDDCLSLFLPAIYKRLQQQAPGIKLKLGCQWGSTLESLEEGKADFLIEAVPDLGSSFHSVPLYSSPWVAVMSADHPLALKKLSVKQYAACKHGMVSVTGTGPSLIDKILERQGYQRVVDLRIPHFVAIPNLLLGTDLVFTIPKALADQYAQQSDIVCKPLPIKVPPLRYSLAWHHRNHRDQLHTWVRGQIMEACSDL</sequence>
<dbReference type="PANTHER" id="PTHR30118:SF15">
    <property type="entry name" value="TRANSCRIPTIONAL REGULATORY PROTEIN"/>
    <property type="match status" value="1"/>
</dbReference>
<dbReference type="Proteomes" id="UP000528457">
    <property type="component" value="Unassembled WGS sequence"/>
</dbReference>
<dbReference type="InterPro" id="IPR000847">
    <property type="entry name" value="LysR_HTH_N"/>
</dbReference>
<keyword evidence="7" id="KW-1185">Reference proteome</keyword>
<dbReference type="CDD" id="cd08417">
    <property type="entry name" value="PBP2_Nitroaromatics_like"/>
    <property type="match status" value="1"/>
</dbReference>
<dbReference type="SUPFAM" id="SSF46785">
    <property type="entry name" value="Winged helix' DNA-binding domain"/>
    <property type="match status" value="1"/>
</dbReference>
<evidence type="ECO:0000256" key="2">
    <source>
        <dbReference type="ARBA" id="ARBA00023015"/>
    </source>
</evidence>
<evidence type="ECO:0000256" key="3">
    <source>
        <dbReference type="ARBA" id="ARBA00023125"/>
    </source>
</evidence>
<dbReference type="PANTHER" id="PTHR30118">
    <property type="entry name" value="HTH-TYPE TRANSCRIPTIONAL REGULATOR LEUO-RELATED"/>
    <property type="match status" value="1"/>
</dbReference>
<evidence type="ECO:0000256" key="1">
    <source>
        <dbReference type="ARBA" id="ARBA00009437"/>
    </source>
</evidence>
<organism evidence="6 7">
    <name type="scientific">Pseudoteredinibacter isoporae</name>
    <dbReference type="NCBI Taxonomy" id="570281"/>
    <lineage>
        <taxon>Bacteria</taxon>
        <taxon>Pseudomonadati</taxon>
        <taxon>Pseudomonadota</taxon>
        <taxon>Gammaproteobacteria</taxon>
        <taxon>Cellvibrionales</taxon>
        <taxon>Cellvibrionaceae</taxon>
        <taxon>Pseudoteredinibacter</taxon>
    </lineage>
</organism>
<protein>
    <submittedName>
        <fullName evidence="6">DNA-binding transcriptional LysR family regulator</fullName>
    </submittedName>
</protein>
<dbReference type="Gene3D" id="3.40.190.10">
    <property type="entry name" value="Periplasmic binding protein-like II"/>
    <property type="match status" value="2"/>
</dbReference>
<dbReference type="AlphaFoldDB" id="A0A7X0JSH1"/>
<dbReference type="Gene3D" id="1.10.10.10">
    <property type="entry name" value="Winged helix-like DNA-binding domain superfamily/Winged helix DNA-binding domain"/>
    <property type="match status" value="1"/>
</dbReference>
<evidence type="ECO:0000313" key="6">
    <source>
        <dbReference type="EMBL" id="MBB6521472.1"/>
    </source>
</evidence>
<gene>
    <name evidence="6" type="ORF">HNR48_001750</name>
</gene>
<comment type="similarity">
    <text evidence="1">Belongs to the LysR transcriptional regulatory family.</text>
</comment>
<keyword evidence="3 6" id="KW-0238">DNA-binding</keyword>